<feature type="signal peptide" evidence="1">
    <location>
        <begin position="1"/>
        <end position="27"/>
    </location>
</feature>
<dbReference type="EMBL" id="AP022840">
    <property type="protein sequence ID" value="BCA97317.1"/>
    <property type="molecule type" value="Genomic_DNA"/>
</dbReference>
<accession>A0A6F8TB24</accession>
<evidence type="ECO:0000313" key="2">
    <source>
        <dbReference type="EMBL" id="BCA97317.1"/>
    </source>
</evidence>
<keyword evidence="3" id="KW-1185">Reference proteome</keyword>
<sequence length="75" mass="8535">MKYILTHRDIMKKIIAFLILMPFAATADHVKTDKSLEIFEKLCASSKDPLIRSTNCKLAENQRKAMIISKAQAIQ</sequence>
<dbReference type="KEGG" id="lant:TUM19329_36780"/>
<reference evidence="2" key="1">
    <citation type="journal article" date="2020" name="Microbiol. Resour. Announc.">
        <title>Complete Genome Sequence of Novel Psychrotolerant Legionella Strain TUM19329, Isolated from Antarctic Lake Sediment.</title>
        <authorList>
            <person name="Shimada S."/>
            <person name="Nakai R."/>
            <person name="Aoki K."/>
            <person name="Shimoeda N."/>
            <person name="Ohno G."/>
            <person name="Miyazaki Y."/>
            <person name="Kudoh S."/>
            <person name="Imura S."/>
            <person name="Watanabe K."/>
            <person name="Ishii Y."/>
            <person name="Tateda K."/>
        </authorList>
    </citation>
    <scope>NUCLEOTIDE SEQUENCE [LARGE SCALE GENOMIC DNA]</scope>
    <source>
        <strain evidence="2">TUM19329</strain>
        <plasmid evidence="2">pTUM19329-1</plasmid>
    </source>
</reference>
<feature type="chain" id="PRO_5026040469" evidence="1">
    <location>
        <begin position="28"/>
        <end position="75"/>
    </location>
</feature>
<dbReference type="AlphaFoldDB" id="A0A6F8TB24"/>
<dbReference type="Proteomes" id="UP000502894">
    <property type="component" value="Plasmid pTUM19329-1"/>
</dbReference>
<keyword evidence="1" id="KW-0732">Signal</keyword>
<proteinExistence type="predicted"/>
<name>A0A6F8TB24_9GAMM</name>
<evidence type="ECO:0000313" key="3">
    <source>
        <dbReference type="Proteomes" id="UP000502894"/>
    </source>
</evidence>
<evidence type="ECO:0000256" key="1">
    <source>
        <dbReference type="SAM" id="SignalP"/>
    </source>
</evidence>
<keyword evidence="2" id="KW-0614">Plasmid</keyword>
<gene>
    <name evidence="2" type="ORF">TUM19329_36780</name>
</gene>
<protein>
    <submittedName>
        <fullName evidence="2">Uncharacterized protein</fullName>
    </submittedName>
</protein>
<geneLocation type="plasmid" evidence="2 3">
    <name>pTUM19329-1</name>
</geneLocation>
<organism evidence="2 3">
    <name type="scientific">Legionella antarctica</name>
    <dbReference type="NCBI Taxonomy" id="2708020"/>
    <lineage>
        <taxon>Bacteria</taxon>
        <taxon>Pseudomonadati</taxon>
        <taxon>Pseudomonadota</taxon>
        <taxon>Gammaproteobacteria</taxon>
        <taxon>Legionellales</taxon>
        <taxon>Legionellaceae</taxon>
        <taxon>Legionella</taxon>
    </lineage>
</organism>